<dbReference type="PANTHER" id="PTHR31912:SF35">
    <property type="entry name" value="C2H2-TYPE DOMAIN-CONTAINING PROTEIN"/>
    <property type="match status" value="1"/>
</dbReference>
<dbReference type="PANTHER" id="PTHR31912">
    <property type="entry name" value="IP13529P"/>
    <property type="match status" value="1"/>
</dbReference>
<proteinExistence type="predicted"/>
<keyword evidence="1" id="KW-0645">Protease</keyword>
<dbReference type="AlphaFoldDB" id="A0AAE1HAV2"/>
<protein>
    <submittedName>
        <fullName evidence="1">Thiol protease R355</fullName>
    </submittedName>
</protein>
<dbReference type="GO" id="GO:0006508">
    <property type="term" value="P:proteolysis"/>
    <property type="evidence" value="ECO:0007669"/>
    <property type="project" value="UniProtKB-KW"/>
</dbReference>
<dbReference type="GO" id="GO:0008233">
    <property type="term" value="F:peptidase activity"/>
    <property type="evidence" value="ECO:0007669"/>
    <property type="project" value="UniProtKB-KW"/>
</dbReference>
<reference evidence="1" key="2">
    <citation type="journal article" date="2023" name="BMC Genomics">
        <title>Pest status, molecular evolution, and epigenetic factors derived from the genome assembly of Frankliniella fusca, a thysanopteran phytovirus vector.</title>
        <authorList>
            <person name="Catto M.A."/>
            <person name="Labadie P.E."/>
            <person name="Jacobson A.L."/>
            <person name="Kennedy G.G."/>
            <person name="Srinivasan R."/>
            <person name="Hunt B.G."/>
        </authorList>
    </citation>
    <scope>NUCLEOTIDE SEQUENCE</scope>
    <source>
        <strain evidence="1">PL_HMW_Pooled</strain>
    </source>
</reference>
<gene>
    <name evidence="1" type="ORF">KUF71_006719</name>
</gene>
<keyword evidence="2" id="KW-1185">Reference proteome</keyword>
<dbReference type="EMBL" id="JAHWGI010000685">
    <property type="protein sequence ID" value="KAK3917100.1"/>
    <property type="molecule type" value="Genomic_DNA"/>
</dbReference>
<reference evidence="1" key="1">
    <citation type="submission" date="2021-07" db="EMBL/GenBank/DDBJ databases">
        <authorList>
            <person name="Catto M.A."/>
            <person name="Jacobson A."/>
            <person name="Kennedy G."/>
            <person name="Labadie P."/>
            <person name="Hunt B.G."/>
            <person name="Srinivasan R."/>
        </authorList>
    </citation>
    <scope>NUCLEOTIDE SEQUENCE</scope>
    <source>
        <strain evidence="1">PL_HMW_Pooled</strain>
        <tissue evidence="1">Head</tissue>
    </source>
</reference>
<keyword evidence="1" id="KW-0378">Hydrolase</keyword>
<evidence type="ECO:0000313" key="2">
    <source>
        <dbReference type="Proteomes" id="UP001219518"/>
    </source>
</evidence>
<organism evidence="1 2">
    <name type="scientific">Frankliniella fusca</name>
    <dbReference type="NCBI Taxonomy" id="407009"/>
    <lineage>
        <taxon>Eukaryota</taxon>
        <taxon>Metazoa</taxon>
        <taxon>Ecdysozoa</taxon>
        <taxon>Arthropoda</taxon>
        <taxon>Hexapoda</taxon>
        <taxon>Insecta</taxon>
        <taxon>Pterygota</taxon>
        <taxon>Neoptera</taxon>
        <taxon>Paraneoptera</taxon>
        <taxon>Thysanoptera</taxon>
        <taxon>Terebrantia</taxon>
        <taxon>Thripoidea</taxon>
        <taxon>Thripidae</taxon>
        <taxon>Frankliniella</taxon>
    </lineage>
</organism>
<accession>A0AAE1HAV2</accession>
<dbReference type="Proteomes" id="UP001219518">
    <property type="component" value="Unassembled WGS sequence"/>
</dbReference>
<sequence length="834" mass="94918">MDGFTLHALMRRDKHVAPLFEGVFAADTLPADSTRVALCSYTKQTSFQKPGTHWVAFFIDKHGVGEYWDSYGMPPIVSHHKNFLKRLCKKWTYNHTSLQAIDSKVCGEYCLLYLIHRAHGYTLHSFVHKLFTSNPLKNDEIVRTLFKPCLLGAHGNAVKCQERDSNQRIADLRSAALDHSAILTSLDTQCTEGLLSQDGDLAQESAEYPEVSIDVASQNDSVVSLAQFYQRLEYKHIVLASVTQVVAEEMKRVCLDFKSDFLTNLSSVLESEKLSTETISDILSAMTLRCDMLQICHTLRNSYMRKVYFRKNFRFVEPIKVPLKSGSFFYYVPIKETIKAAFDNKCWNFSMNGFPFSPTGLLRDFYDGEVFRNNSFIQENPTSIVIILYQDGFELACPLGPAKNLKHKIVGIYMAFGNLPSEVRFKKDSIQLVGHVKQCDFSHEEVYGFIVSHIIKLQENGVNLPGFGNRRVQLAYIAGDNLGSHSLGGFVENFSRSEYFCRFCLINRKAFCKQGGEVRRFKRRTKESYNDAFPRVTVHPTTGIITAYQGVKFNSEFNDVNDFHVCSPGLPSCLGHDLAEGVICYDLKLFIKYFISEGWFDIDELNYLIDSFPHSVEDMKDRPPIIKKKRKKGLAGGAWQLITFLRLFPLILFGRIDDPNDAVWKCLLLLRDIAAFCVAPEVPVSHLPALQCLIDEYLVTRRHLFPTVPLRCKHHYLTHYCEQFISLGPLVKCFTLRFESKHCFFTRSWKSSNNSINILQTLSYKHEYLQSWVRSGGGILCETETGPRSPLVSSMYASSVVNALSKKIPSLQCEVCDHVKVKGTAYRKGDVVIL</sequence>
<dbReference type="Gene3D" id="3.40.395.10">
    <property type="entry name" value="Adenoviral Proteinase, Chain A"/>
    <property type="match status" value="1"/>
</dbReference>
<name>A0AAE1HAV2_9NEOP</name>
<comment type="caution">
    <text evidence="1">The sequence shown here is derived from an EMBL/GenBank/DDBJ whole genome shotgun (WGS) entry which is preliminary data.</text>
</comment>
<evidence type="ECO:0000313" key="1">
    <source>
        <dbReference type="EMBL" id="KAK3917100.1"/>
    </source>
</evidence>